<name>I1I933_BRADI</name>
<dbReference type="GO" id="GO:0051213">
    <property type="term" value="F:dioxygenase activity"/>
    <property type="evidence" value="ECO:0007669"/>
    <property type="project" value="UniProtKB-ARBA"/>
</dbReference>
<dbReference type="HOGENOM" id="CLU_010119_0_1_1"/>
<evidence type="ECO:0000313" key="8">
    <source>
        <dbReference type="EnsemblPlants" id="KQJ99198"/>
    </source>
</evidence>
<sequence>MDTADAYDAKAALADFHATRAGVRGLIESGAVVAVPPLFLAPNGRHPSTPPLETTTPFAVPIIDLSSPRPSVVALVRAAARTCGFFHVTNHGFRPGAALAAARAFHELPLVARSPFYSLAGPVEGVFYSTMPNDPPRRAADPAAIPILPWRDTLHVNIGQKHLTTPGGGSLGRLPTECQDALAEYQRAVSDLGKTVAGLLSEALGVGEGRLAAATRVEASTMACHYYLPCTEPTRVMGSLEHTDPSLFAVLAQDAMGGLVARLGGDGGWTDVPPVPDTLLVNIGDLLKVVSNDEFKSVEHKVRIKSTRDARVSIAVFFNPDDDSQLIGPLPELVAAAGTPERYRSFTMAEFMESRRDLGHGTSWITRFEPISESD</sequence>
<dbReference type="Pfam" id="PF03171">
    <property type="entry name" value="2OG-FeII_Oxy"/>
    <property type="match status" value="1"/>
</dbReference>
<keyword evidence="2 5" id="KW-0479">Metal-binding</keyword>
<dbReference type="InterPro" id="IPR026992">
    <property type="entry name" value="DIOX_N"/>
</dbReference>
<dbReference type="OMA" id="FFNPGKC"/>
<accession>I1I933</accession>
<gene>
    <name evidence="8" type="primary">LOC100821216</name>
    <name evidence="7" type="ORF">BRADI_3g41700v3</name>
</gene>
<dbReference type="eggNOG" id="KOG0143">
    <property type="taxonomic scope" value="Eukaryota"/>
</dbReference>
<dbReference type="PANTHER" id="PTHR10209">
    <property type="entry name" value="OXIDOREDUCTASE, 2OG-FE II OXYGENASE FAMILY PROTEIN"/>
    <property type="match status" value="1"/>
</dbReference>
<dbReference type="InterPro" id="IPR044861">
    <property type="entry name" value="IPNS-like_FE2OG_OXY"/>
</dbReference>
<organism evidence="7">
    <name type="scientific">Brachypodium distachyon</name>
    <name type="common">Purple false brome</name>
    <name type="synonym">Trachynia distachya</name>
    <dbReference type="NCBI Taxonomy" id="15368"/>
    <lineage>
        <taxon>Eukaryota</taxon>
        <taxon>Viridiplantae</taxon>
        <taxon>Streptophyta</taxon>
        <taxon>Embryophyta</taxon>
        <taxon>Tracheophyta</taxon>
        <taxon>Spermatophyta</taxon>
        <taxon>Magnoliopsida</taxon>
        <taxon>Liliopsida</taxon>
        <taxon>Poales</taxon>
        <taxon>Poaceae</taxon>
        <taxon>BOP clade</taxon>
        <taxon>Pooideae</taxon>
        <taxon>Stipodae</taxon>
        <taxon>Brachypodieae</taxon>
        <taxon>Brachypodium</taxon>
    </lineage>
</organism>
<dbReference type="Pfam" id="PF14226">
    <property type="entry name" value="DIOX_N"/>
    <property type="match status" value="1"/>
</dbReference>
<protein>
    <recommendedName>
        <fullName evidence="6">Fe2OG dioxygenase domain-containing protein</fullName>
    </recommendedName>
</protein>
<dbReference type="EMBL" id="CM000882">
    <property type="protein sequence ID" value="KQJ99198.1"/>
    <property type="molecule type" value="Genomic_DNA"/>
</dbReference>
<dbReference type="GeneID" id="100821216"/>
<evidence type="ECO:0000256" key="3">
    <source>
        <dbReference type="ARBA" id="ARBA00023002"/>
    </source>
</evidence>
<evidence type="ECO:0000259" key="6">
    <source>
        <dbReference type="PROSITE" id="PS51471"/>
    </source>
</evidence>
<keyword evidence="4 5" id="KW-0408">Iron</keyword>
<dbReference type="InterPro" id="IPR027443">
    <property type="entry name" value="IPNS-like_sf"/>
</dbReference>
<keyword evidence="3 5" id="KW-0560">Oxidoreductase</keyword>
<dbReference type="EnsemblPlants" id="KQJ99198">
    <property type="protein sequence ID" value="KQJ99198"/>
    <property type="gene ID" value="BRADI_3g41700v3"/>
</dbReference>
<dbReference type="AlphaFoldDB" id="I1I933"/>
<dbReference type="Gene3D" id="2.60.120.330">
    <property type="entry name" value="B-lactam Antibiotic, Isopenicillin N Synthase, Chain"/>
    <property type="match status" value="1"/>
</dbReference>
<dbReference type="GO" id="GO:0046872">
    <property type="term" value="F:metal ion binding"/>
    <property type="evidence" value="ECO:0007669"/>
    <property type="project" value="UniProtKB-KW"/>
</dbReference>
<evidence type="ECO:0000256" key="1">
    <source>
        <dbReference type="ARBA" id="ARBA00008056"/>
    </source>
</evidence>
<evidence type="ECO:0000313" key="9">
    <source>
        <dbReference type="Proteomes" id="UP000008810"/>
    </source>
</evidence>
<dbReference type="Gramene" id="KQJ99198">
    <property type="protein sequence ID" value="KQJ99198"/>
    <property type="gene ID" value="BRADI_3g41700v3"/>
</dbReference>
<evidence type="ECO:0000256" key="5">
    <source>
        <dbReference type="RuleBase" id="RU003682"/>
    </source>
</evidence>
<evidence type="ECO:0000313" key="7">
    <source>
        <dbReference type="EMBL" id="KQJ99198.1"/>
    </source>
</evidence>
<evidence type="ECO:0000256" key="2">
    <source>
        <dbReference type="ARBA" id="ARBA00022723"/>
    </source>
</evidence>
<dbReference type="PROSITE" id="PS51471">
    <property type="entry name" value="FE2OG_OXY"/>
    <property type="match status" value="1"/>
</dbReference>
<dbReference type="STRING" id="15368.I1I933"/>
<comment type="similarity">
    <text evidence="1 5">Belongs to the iron/ascorbate-dependent oxidoreductase family.</text>
</comment>
<reference evidence="8" key="3">
    <citation type="submission" date="2018-08" db="UniProtKB">
        <authorList>
            <consortium name="EnsemblPlants"/>
        </authorList>
    </citation>
    <scope>IDENTIFICATION</scope>
    <source>
        <strain evidence="8">cv. Bd21</strain>
    </source>
</reference>
<proteinExistence type="inferred from homology"/>
<dbReference type="SUPFAM" id="SSF51197">
    <property type="entry name" value="Clavaminate synthase-like"/>
    <property type="match status" value="1"/>
</dbReference>
<dbReference type="KEGG" id="bdi:100821216"/>
<dbReference type="PRINTS" id="PR00682">
    <property type="entry name" value="IPNSYNTHASE"/>
</dbReference>
<feature type="domain" description="Fe2OG dioxygenase" evidence="6">
    <location>
        <begin position="218"/>
        <end position="320"/>
    </location>
</feature>
<evidence type="ECO:0000256" key="4">
    <source>
        <dbReference type="ARBA" id="ARBA00023004"/>
    </source>
</evidence>
<reference evidence="7" key="2">
    <citation type="submission" date="2017-06" db="EMBL/GenBank/DDBJ databases">
        <title>WGS assembly of Brachypodium distachyon.</title>
        <authorList>
            <consortium name="The International Brachypodium Initiative"/>
            <person name="Lucas S."/>
            <person name="Harmon-Smith M."/>
            <person name="Lail K."/>
            <person name="Tice H."/>
            <person name="Grimwood J."/>
            <person name="Bruce D."/>
            <person name="Barry K."/>
            <person name="Shu S."/>
            <person name="Lindquist E."/>
            <person name="Wang M."/>
            <person name="Pitluck S."/>
            <person name="Vogel J.P."/>
            <person name="Garvin D.F."/>
            <person name="Mockler T.C."/>
            <person name="Schmutz J."/>
            <person name="Rokhsar D."/>
            <person name="Bevan M.W."/>
        </authorList>
    </citation>
    <scope>NUCLEOTIDE SEQUENCE</scope>
    <source>
        <strain evidence="7">Bd21</strain>
    </source>
</reference>
<dbReference type="Proteomes" id="UP000008810">
    <property type="component" value="Chromosome 3"/>
</dbReference>
<dbReference type="PANTHER" id="PTHR10209:SF662">
    <property type="entry name" value="OS01G0536400 PROTEIN"/>
    <property type="match status" value="1"/>
</dbReference>
<keyword evidence="9" id="KW-1185">Reference proteome</keyword>
<dbReference type="RefSeq" id="XP_003572467.1">
    <property type="nucleotide sequence ID" value="XM_003572419.4"/>
</dbReference>
<dbReference type="FunFam" id="2.60.120.330:FF:000026">
    <property type="entry name" value="DIBOA-glucoside dioxygenase BX6"/>
    <property type="match status" value="1"/>
</dbReference>
<dbReference type="InterPro" id="IPR005123">
    <property type="entry name" value="Oxoglu/Fe-dep_dioxygenase_dom"/>
</dbReference>
<reference evidence="7 8" key="1">
    <citation type="journal article" date="2010" name="Nature">
        <title>Genome sequencing and analysis of the model grass Brachypodium distachyon.</title>
        <authorList>
            <consortium name="International Brachypodium Initiative"/>
        </authorList>
    </citation>
    <scope>NUCLEOTIDE SEQUENCE [LARGE SCALE GENOMIC DNA]</scope>
    <source>
        <strain evidence="7 8">Bd21</strain>
    </source>
</reference>
<dbReference type="OrthoDB" id="288590at2759"/>